<evidence type="ECO:0000256" key="1">
    <source>
        <dbReference type="PIRSR" id="PIRSR006487-1"/>
    </source>
</evidence>
<evidence type="ECO:0000259" key="3">
    <source>
        <dbReference type="Pfam" id="PF08669"/>
    </source>
</evidence>
<dbReference type="Pfam" id="PF08669">
    <property type="entry name" value="GCV_T_C"/>
    <property type="match status" value="1"/>
</dbReference>
<name>A0A1G6WXJ4_9RHOB</name>
<dbReference type="SUPFAM" id="SSF103025">
    <property type="entry name" value="Folate-binding domain"/>
    <property type="match status" value="1"/>
</dbReference>
<dbReference type="RefSeq" id="WP_093032813.1">
    <property type="nucleotide sequence ID" value="NZ_FMZV01000009.1"/>
</dbReference>
<reference evidence="5" key="1">
    <citation type="submission" date="2016-10" db="EMBL/GenBank/DDBJ databases">
        <authorList>
            <person name="Varghese N."/>
            <person name="Submissions S."/>
        </authorList>
    </citation>
    <scope>NUCLEOTIDE SEQUENCE [LARGE SCALE GENOMIC DNA]</scope>
    <source>
        <strain evidence="5">CGMCC 1.9108</strain>
    </source>
</reference>
<evidence type="ECO:0000259" key="2">
    <source>
        <dbReference type="Pfam" id="PF01571"/>
    </source>
</evidence>
<sequence length="399" mass="45262">MTRPNTPDTLVSVKIGMIDTPFQPMLEPLSESQAWYSWAGYKSATSFRNVDLEYFAIRNQATVFDISPMCKYRINGPDALRVMDRLVVRDMKKVRAGRVAYVMWCDEDGMVIDDGTAFRFAEDEYVLFCQERTYKWLCEIAWGFDVTVQDWQSALCGLAVQGPCAFSVLKDAGFASIEDMKPFDLRQVEPGLWISRTGYTGDLGYEIVTFPDHAPPLWHRLREAGQRWGLIPIGYEALDIARIEAGFLAPGRDFQPSHKVSRLHRGRTPFELGFGWMVDLSTGHFNGRRALLEHAAKGPRYNLVRLDIEGDAPAGNAYVYAGKSFAGHVRSAAWSPTFKRNIALADLKAPWGKSRKKGLWAEIYVEQEGVWQKRNARTRVVEGPFMNIPRARMTPPQAY</sequence>
<dbReference type="PIRSF" id="PIRSF006487">
    <property type="entry name" value="GcvT"/>
    <property type="match status" value="1"/>
</dbReference>
<dbReference type="InterPro" id="IPR029043">
    <property type="entry name" value="GcvT/YgfZ_C"/>
</dbReference>
<dbReference type="GO" id="GO:0005829">
    <property type="term" value="C:cytosol"/>
    <property type="evidence" value="ECO:0007669"/>
    <property type="project" value="TreeGrafter"/>
</dbReference>
<accession>A0A1G6WXJ4</accession>
<evidence type="ECO:0000313" key="4">
    <source>
        <dbReference type="EMBL" id="SDD70622.1"/>
    </source>
</evidence>
<protein>
    <submittedName>
        <fullName evidence="4">Aminomethyltransferase</fullName>
    </submittedName>
</protein>
<dbReference type="InterPro" id="IPR028896">
    <property type="entry name" value="GcvT/YgfZ/DmdA"/>
</dbReference>
<evidence type="ECO:0000313" key="5">
    <source>
        <dbReference type="Proteomes" id="UP000199628"/>
    </source>
</evidence>
<dbReference type="GO" id="GO:0032259">
    <property type="term" value="P:methylation"/>
    <property type="evidence" value="ECO:0007669"/>
    <property type="project" value="UniProtKB-KW"/>
</dbReference>
<keyword evidence="4" id="KW-0489">Methyltransferase</keyword>
<dbReference type="Gene3D" id="3.30.1360.120">
    <property type="entry name" value="Probable tRNA modification gtpase trme, domain 1"/>
    <property type="match status" value="1"/>
</dbReference>
<dbReference type="PANTHER" id="PTHR43757:SF2">
    <property type="entry name" value="AMINOMETHYLTRANSFERASE, MITOCHONDRIAL"/>
    <property type="match status" value="1"/>
</dbReference>
<keyword evidence="4" id="KW-0808">Transferase</keyword>
<dbReference type="PANTHER" id="PTHR43757">
    <property type="entry name" value="AMINOMETHYLTRANSFERASE"/>
    <property type="match status" value="1"/>
</dbReference>
<feature type="domain" description="GCVT N-terminal" evidence="2">
    <location>
        <begin position="37"/>
        <end position="281"/>
    </location>
</feature>
<dbReference type="InterPro" id="IPR006222">
    <property type="entry name" value="GCVT_N"/>
</dbReference>
<dbReference type="Pfam" id="PF01571">
    <property type="entry name" value="GCV_T"/>
    <property type="match status" value="1"/>
</dbReference>
<proteinExistence type="predicted"/>
<keyword evidence="5" id="KW-1185">Reference proteome</keyword>
<dbReference type="OrthoDB" id="9772660at2"/>
<dbReference type="STRING" id="639004.SAMN04488239_109192"/>
<feature type="domain" description="Aminomethyltransferase C-terminal" evidence="3">
    <location>
        <begin position="303"/>
        <end position="369"/>
    </location>
</feature>
<gene>
    <name evidence="4" type="ORF">SAMN04488239_109192</name>
</gene>
<dbReference type="SUPFAM" id="SSF101790">
    <property type="entry name" value="Aminomethyltransferase beta-barrel domain"/>
    <property type="match status" value="1"/>
</dbReference>
<dbReference type="Proteomes" id="UP000199628">
    <property type="component" value="Unassembled WGS sequence"/>
</dbReference>
<feature type="binding site" evidence="1">
    <location>
        <position position="206"/>
    </location>
    <ligand>
        <name>substrate</name>
    </ligand>
</feature>
<dbReference type="AlphaFoldDB" id="A0A1G6WXJ4"/>
<dbReference type="InterPro" id="IPR013977">
    <property type="entry name" value="GcvT_C"/>
</dbReference>
<dbReference type="EMBL" id="FMZV01000009">
    <property type="protein sequence ID" value="SDD70622.1"/>
    <property type="molecule type" value="Genomic_DNA"/>
</dbReference>
<dbReference type="InterPro" id="IPR027266">
    <property type="entry name" value="TrmE/GcvT-like"/>
</dbReference>
<organism evidence="4 5">
    <name type="scientific">Ruegeria marina</name>
    <dbReference type="NCBI Taxonomy" id="639004"/>
    <lineage>
        <taxon>Bacteria</taxon>
        <taxon>Pseudomonadati</taxon>
        <taxon>Pseudomonadota</taxon>
        <taxon>Alphaproteobacteria</taxon>
        <taxon>Rhodobacterales</taxon>
        <taxon>Roseobacteraceae</taxon>
        <taxon>Ruegeria</taxon>
    </lineage>
</organism>
<dbReference type="GO" id="GO:0008168">
    <property type="term" value="F:methyltransferase activity"/>
    <property type="evidence" value="ECO:0007669"/>
    <property type="project" value="UniProtKB-KW"/>
</dbReference>